<evidence type="ECO:0000313" key="3">
    <source>
        <dbReference type="Proteomes" id="UP000321304"/>
    </source>
</evidence>
<accession>A0A560L261</accession>
<name>A0A560L261_9BRAD</name>
<reference evidence="2 3" key="1">
    <citation type="submission" date="2019-06" db="EMBL/GenBank/DDBJ databases">
        <title>Genomic Encyclopedia of Type Strains, Phase IV (KMG-V): Genome sequencing to study the core and pangenomes of soil and plant-associated prokaryotes.</title>
        <authorList>
            <person name="Whitman W."/>
        </authorList>
    </citation>
    <scope>NUCLEOTIDE SEQUENCE [LARGE SCALE GENOMIC DNA]</scope>
    <source>
        <strain evidence="2 3">BR 10355</strain>
    </source>
</reference>
<evidence type="ECO:0000256" key="1">
    <source>
        <dbReference type="SAM" id="MobiDB-lite"/>
    </source>
</evidence>
<dbReference type="Proteomes" id="UP000321304">
    <property type="component" value="Unassembled WGS sequence"/>
</dbReference>
<sequence>MAKRFVEGGLIRKIRQIVILRRRAGIRWPCSGSRHRYSHVVAPANNLDPVHDRNVIRFPIAVNGQTRRSAHYRTTAAKSDQLCVGSVAVRAVATFDGDEIAAVKCDYAEIIRILIYSLLRAALRNPVRRSCLLALCRRLRRRIRASSVFEKILLRAPIACWPGKARPGTFPSLGLTRPQTASAGLNRRASRNPTERRRSTAWGCAACPCSFGKGPSW</sequence>
<dbReference type="EMBL" id="VITY01000016">
    <property type="protein sequence ID" value="TWB89457.1"/>
    <property type="molecule type" value="Genomic_DNA"/>
</dbReference>
<dbReference type="AlphaFoldDB" id="A0A560L261"/>
<keyword evidence="3" id="KW-1185">Reference proteome</keyword>
<protein>
    <submittedName>
        <fullName evidence="2">Uncharacterized protein</fullName>
    </submittedName>
</protein>
<organism evidence="2 3">
    <name type="scientific">Bradyrhizobium macuxiense</name>
    <dbReference type="NCBI Taxonomy" id="1755647"/>
    <lineage>
        <taxon>Bacteria</taxon>
        <taxon>Pseudomonadati</taxon>
        <taxon>Pseudomonadota</taxon>
        <taxon>Alphaproteobacteria</taxon>
        <taxon>Hyphomicrobiales</taxon>
        <taxon>Nitrobacteraceae</taxon>
        <taxon>Bradyrhizobium</taxon>
    </lineage>
</organism>
<feature type="region of interest" description="Disordered" evidence="1">
    <location>
        <begin position="171"/>
        <end position="197"/>
    </location>
</feature>
<gene>
    <name evidence="2" type="ORF">FBZ93_116176</name>
</gene>
<comment type="caution">
    <text evidence="2">The sequence shown here is derived from an EMBL/GenBank/DDBJ whole genome shotgun (WGS) entry which is preliminary data.</text>
</comment>
<proteinExistence type="predicted"/>
<evidence type="ECO:0000313" key="2">
    <source>
        <dbReference type="EMBL" id="TWB89457.1"/>
    </source>
</evidence>